<dbReference type="HOGENOM" id="CLU_1340728_0_0_2"/>
<proteinExistence type="predicted"/>
<sequence>MKRAYLVVFLLIGCSALVSGCYSSAEYLKNATPGSSFYNFNGVHYWKDNITMHASGVNSTWNMTIYVKNDTLDGKPARYMQVITEGNGMNITYDIWSNATTYEVLKMHAKGTIGDYFQDRDTSKLQIYTLPDIGLSYYFVPFWPIKSIMARMADGSIMPITVYSASDNKGFSVTYWVSPQVPVPIKVEMAEKNFKITEMLLEYG</sequence>
<dbReference type="eggNOG" id="arCOG11016">
    <property type="taxonomic scope" value="Archaea"/>
</dbReference>
<protein>
    <submittedName>
        <fullName evidence="1">Uncharacterized protein</fullName>
    </submittedName>
</protein>
<reference evidence="1 2" key="1">
    <citation type="journal article" date="2012" name="J. Bacteriol.">
        <title>Complete genome sequence of a thermophilic methanogen, Methanocella conradii HZ254, isolated from Chinese rice field soil.</title>
        <authorList>
            <person name="Lu Z."/>
            <person name="Lu Y."/>
        </authorList>
    </citation>
    <scope>NUCLEOTIDE SEQUENCE [LARGE SCALE GENOMIC DNA]</scope>
    <source>
        <strain evidence="2">DSM 24694 / JCM 17849 / CGMCC 1.5162 / HZ254</strain>
    </source>
</reference>
<organism evidence="1 2">
    <name type="scientific">Methanocella conradii (strain DSM 24694 / JCM 17849 / CGMCC 1.5162 / HZ254)</name>
    <dbReference type="NCBI Taxonomy" id="1041930"/>
    <lineage>
        <taxon>Archaea</taxon>
        <taxon>Methanobacteriati</taxon>
        <taxon>Methanobacteriota</taxon>
        <taxon>Stenosarchaea group</taxon>
        <taxon>Methanomicrobia</taxon>
        <taxon>Methanocellales</taxon>
        <taxon>Methanocellaceae</taxon>
        <taxon>Methanocella</taxon>
    </lineage>
</organism>
<dbReference type="Proteomes" id="UP000005233">
    <property type="component" value="Chromosome"/>
</dbReference>
<dbReference type="OrthoDB" id="147261at2157"/>
<accession>H8I6Z2</accession>
<dbReference type="PROSITE" id="PS51257">
    <property type="entry name" value="PROKAR_LIPOPROTEIN"/>
    <property type="match status" value="1"/>
</dbReference>
<dbReference type="RefSeq" id="WP_014405660.1">
    <property type="nucleotide sequence ID" value="NC_017034.1"/>
</dbReference>
<dbReference type="EMBL" id="CP003243">
    <property type="protein sequence ID" value="AFC99822.1"/>
    <property type="molecule type" value="Genomic_DNA"/>
</dbReference>
<dbReference type="AlphaFoldDB" id="H8I6Z2"/>
<evidence type="ECO:0000313" key="2">
    <source>
        <dbReference type="Proteomes" id="UP000005233"/>
    </source>
</evidence>
<keyword evidence="2" id="KW-1185">Reference proteome</keyword>
<dbReference type="GeneID" id="11971191"/>
<evidence type="ECO:0000313" key="1">
    <source>
        <dbReference type="EMBL" id="AFC99822.1"/>
    </source>
</evidence>
<name>H8I6Z2_METCZ</name>
<dbReference type="STRING" id="1041930.Mtc_1066"/>
<gene>
    <name evidence="1" type="ordered locus">Mtc_1066</name>
</gene>
<dbReference type="KEGG" id="mez:Mtc_1066"/>